<dbReference type="Proteomes" id="UP000630615">
    <property type="component" value="Unassembled WGS sequence"/>
</dbReference>
<evidence type="ECO:0008006" key="3">
    <source>
        <dbReference type="Google" id="ProtNLM"/>
    </source>
</evidence>
<evidence type="ECO:0000313" key="2">
    <source>
        <dbReference type="Proteomes" id="UP000630615"/>
    </source>
</evidence>
<sequence>MAANFNSSTSWEVDLVEIDRLIEAMKRIPDKSEQIINRTLETKIEKEAGSEIIKEMPLSDLKKRLKGHAHAKESRSLNTKHENLGFTIRPTAKFNYLKYPDLAIGTSWKNEPKEFMRKGMQRKVPEITETLENALHEEIEKSLGGK</sequence>
<gene>
    <name evidence="1" type="ORF">GCM10011573_12350</name>
</gene>
<reference evidence="2" key="1">
    <citation type="journal article" date="2019" name="Int. J. Syst. Evol. Microbiol.">
        <title>The Global Catalogue of Microorganisms (GCM) 10K type strain sequencing project: providing services to taxonomists for standard genome sequencing and annotation.</title>
        <authorList>
            <consortium name="The Broad Institute Genomics Platform"/>
            <consortium name="The Broad Institute Genome Sequencing Center for Infectious Disease"/>
            <person name="Wu L."/>
            <person name="Ma J."/>
        </authorList>
    </citation>
    <scope>NUCLEOTIDE SEQUENCE [LARGE SCALE GENOMIC DNA]</scope>
    <source>
        <strain evidence="2">CGMCC 1.15942</strain>
    </source>
</reference>
<protein>
    <recommendedName>
        <fullName evidence="3">Phage protein, HK97 gp10 family</fullName>
    </recommendedName>
</protein>
<comment type="caution">
    <text evidence="1">The sequence shown here is derived from an EMBL/GenBank/DDBJ whole genome shotgun (WGS) entry which is preliminary data.</text>
</comment>
<name>A0ABQ1NSP3_9ENTE</name>
<accession>A0ABQ1NSP3</accession>
<evidence type="ECO:0000313" key="1">
    <source>
        <dbReference type="EMBL" id="GGC84271.1"/>
    </source>
</evidence>
<keyword evidence="2" id="KW-1185">Reference proteome</keyword>
<organism evidence="1 2">
    <name type="scientific">Enterococcus wangshanyuanii</name>
    <dbReference type="NCBI Taxonomy" id="2005703"/>
    <lineage>
        <taxon>Bacteria</taxon>
        <taxon>Bacillati</taxon>
        <taxon>Bacillota</taxon>
        <taxon>Bacilli</taxon>
        <taxon>Lactobacillales</taxon>
        <taxon>Enterococcaceae</taxon>
        <taxon>Enterococcus</taxon>
    </lineage>
</organism>
<dbReference type="EMBL" id="BMKI01000002">
    <property type="protein sequence ID" value="GGC84271.1"/>
    <property type="molecule type" value="Genomic_DNA"/>
</dbReference>
<proteinExistence type="predicted"/>